<dbReference type="EMBL" id="HBJA01145901">
    <property type="protein sequence ID" value="CAE0838822.1"/>
    <property type="molecule type" value="Transcribed_RNA"/>
</dbReference>
<organism evidence="3">
    <name type="scientific">Eutreptiella gymnastica</name>
    <dbReference type="NCBI Taxonomy" id="73025"/>
    <lineage>
        <taxon>Eukaryota</taxon>
        <taxon>Discoba</taxon>
        <taxon>Euglenozoa</taxon>
        <taxon>Euglenida</taxon>
        <taxon>Spirocuta</taxon>
        <taxon>Euglenophyceae</taxon>
        <taxon>Eutreptiales</taxon>
        <taxon>Eutreptiaceae</taxon>
        <taxon>Eutreptiella</taxon>
    </lineage>
</organism>
<proteinExistence type="predicted"/>
<feature type="compositionally biased region" description="Polar residues" evidence="1">
    <location>
        <begin position="31"/>
        <end position="51"/>
    </location>
</feature>
<dbReference type="CDD" id="cd11296">
    <property type="entry name" value="O-FucT_like"/>
    <property type="match status" value="1"/>
</dbReference>
<protein>
    <submittedName>
        <fullName evidence="3">Uncharacterized protein</fullName>
    </submittedName>
</protein>
<keyword evidence="2" id="KW-0732">Signal</keyword>
<accession>A0A7S4LML9</accession>
<evidence type="ECO:0000256" key="2">
    <source>
        <dbReference type="SAM" id="SignalP"/>
    </source>
</evidence>
<feature type="chain" id="PRO_5031236513" evidence="2">
    <location>
        <begin position="30"/>
        <end position="423"/>
    </location>
</feature>
<feature type="signal peptide" evidence="2">
    <location>
        <begin position="1"/>
        <end position="29"/>
    </location>
</feature>
<evidence type="ECO:0000256" key="1">
    <source>
        <dbReference type="SAM" id="MobiDB-lite"/>
    </source>
</evidence>
<dbReference type="AlphaFoldDB" id="A0A7S4LML9"/>
<evidence type="ECO:0000313" key="3">
    <source>
        <dbReference type="EMBL" id="CAE0838822.1"/>
    </source>
</evidence>
<dbReference type="Gene3D" id="3.40.50.11350">
    <property type="match status" value="1"/>
</dbReference>
<feature type="region of interest" description="Disordered" evidence="1">
    <location>
        <begin position="31"/>
        <end position="105"/>
    </location>
</feature>
<reference evidence="3" key="1">
    <citation type="submission" date="2021-01" db="EMBL/GenBank/DDBJ databases">
        <authorList>
            <person name="Corre E."/>
            <person name="Pelletier E."/>
            <person name="Niang G."/>
            <person name="Scheremetjew M."/>
            <person name="Finn R."/>
            <person name="Kale V."/>
            <person name="Holt S."/>
            <person name="Cochrane G."/>
            <person name="Meng A."/>
            <person name="Brown T."/>
            <person name="Cohen L."/>
        </authorList>
    </citation>
    <scope>NUCLEOTIDE SEQUENCE</scope>
    <source>
        <strain evidence="3">CCMP1594</strain>
    </source>
</reference>
<sequence>MRPLIQAGVMLTLVVILFIFMALQTTVQLSHTTPSEETSHVSKVQTKTTRASQHDDDPDAIANRPNVDSASVNADPSKSLVEAASEDLANSEDPKAKRKREKYRPLRRPGQIDQFHMIVDGKRKKIPFGTLPGTEAAGNVTMFEGDPTPPGCPHDYFTFVNNFGAHNNQLVTLLNAFAVAKNISRTLVIPPFIQGLNEFAVRRVHKPEKFYNFSLLREAGYCYVSQYSPHMGPLLKHAAYRLFRVLPANVSRPYHLLRPSLLVEKEVERTLARLPEKFTAVHRRVELRNMYSCQVPEEDKAGHCHMRVEFINEARRENNLSETEHFFLGTDAPQARLNASYIRYMGRLTSSHTGAAVVDMWVMTRAALFVGNPASSMSLNVCNVRRTHRPTRDCYKWKWCDDRPPYVAGWPCGSPLEGISEYL</sequence>
<gene>
    <name evidence="3" type="ORF">EGYM00163_LOCUS50194</name>
</gene>
<feature type="compositionally biased region" description="Basic residues" evidence="1">
    <location>
        <begin position="96"/>
        <end position="105"/>
    </location>
</feature>
<dbReference type="Gene3D" id="3.40.50.11340">
    <property type="match status" value="1"/>
</dbReference>
<feature type="compositionally biased region" description="Polar residues" evidence="1">
    <location>
        <begin position="66"/>
        <end position="76"/>
    </location>
</feature>
<name>A0A7S4LML9_9EUGL</name>